<evidence type="ECO:0000256" key="1">
    <source>
        <dbReference type="SAM" id="Phobius"/>
    </source>
</evidence>
<feature type="transmembrane region" description="Helical" evidence="1">
    <location>
        <begin position="100"/>
        <end position="124"/>
    </location>
</feature>
<dbReference type="EMBL" id="CP108110">
    <property type="protein sequence ID" value="WUQ85114.1"/>
    <property type="molecule type" value="Genomic_DNA"/>
</dbReference>
<dbReference type="RefSeq" id="WP_328955907.1">
    <property type="nucleotide sequence ID" value="NZ_CP108110.1"/>
</dbReference>
<dbReference type="Proteomes" id="UP001432222">
    <property type="component" value="Chromosome"/>
</dbReference>
<keyword evidence="1" id="KW-0472">Membrane</keyword>
<keyword evidence="1" id="KW-0812">Transmembrane</keyword>
<evidence type="ECO:0000313" key="3">
    <source>
        <dbReference type="Proteomes" id="UP001432222"/>
    </source>
</evidence>
<keyword evidence="1" id="KW-1133">Transmembrane helix</keyword>
<accession>A0ABZ1U4E6</accession>
<evidence type="ECO:0008006" key="4">
    <source>
        <dbReference type="Google" id="ProtNLM"/>
    </source>
</evidence>
<reference evidence="2" key="1">
    <citation type="submission" date="2022-10" db="EMBL/GenBank/DDBJ databases">
        <title>The complete genomes of actinobacterial strains from the NBC collection.</title>
        <authorList>
            <person name="Joergensen T.S."/>
            <person name="Alvarez Arevalo M."/>
            <person name="Sterndorff E.B."/>
            <person name="Faurdal D."/>
            <person name="Vuksanovic O."/>
            <person name="Mourched A.-S."/>
            <person name="Charusanti P."/>
            <person name="Shaw S."/>
            <person name="Blin K."/>
            <person name="Weber T."/>
        </authorList>
    </citation>
    <scope>NUCLEOTIDE SEQUENCE</scope>
    <source>
        <strain evidence="2">NBC_00222</strain>
    </source>
</reference>
<proteinExistence type="predicted"/>
<organism evidence="2 3">
    <name type="scientific">Kitasatospora purpeofusca</name>
    <dbReference type="NCBI Taxonomy" id="67352"/>
    <lineage>
        <taxon>Bacteria</taxon>
        <taxon>Bacillati</taxon>
        <taxon>Actinomycetota</taxon>
        <taxon>Actinomycetes</taxon>
        <taxon>Kitasatosporales</taxon>
        <taxon>Streptomycetaceae</taxon>
        <taxon>Kitasatospora</taxon>
    </lineage>
</organism>
<protein>
    <recommendedName>
        <fullName evidence="4">Transmembrane protein</fullName>
    </recommendedName>
</protein>
<evidence type="ECO:0000313" key="2">
    <source>
        <dbReference type="EMBL" id="WUQ85114.1"/>
    </source>
</evidence>
<sequence>MNDAPHLLAEDRPDFERLLDAALRDDTLRTVLRAPGAPPSDDLRAHALASADRVAAPAATEYQHYLRLRENLRATPPAPGEPTAPGLLTQLRSENGGAGLLPVLTVLTPILAWTAALVLLLLGYALRAADPDSPLARSLLTAGWLALAAGVAAMAVGIVGLILTALRDGSAPPTVPFPPGTDPELAAELDDARRDWQRALRERALVPHLTAAARAGSAPALTGPDDS</sequence>
<feature type="transmembrane region" description="Helical" evidence="1">
    <location>
        <begin position="144"/>
        <end position="166"/>
    </location>
</feature>
<name>A0ABZ1U4E6_9ACTN</name>
<keyword evidence="3" id="KW-1185">Reference proteome</keyword>
<gene>
    <name evidence="2" type="ORF">OHA16_20405</name>
</gene>